<reference evidence="4" key="1">
    <citation type="submission" date="2022-11" db="UniProtKB">
        <authorList>
            <consortium name="WormBaseParasite"/>
        </authorList>
    </citation>
    <scope>IDENTIFICATION</scope>
</reference>
<dbReference type="WBParaSite" id="nRc.2.0.1.t01439-RA">
    <property type="protein sequence ID" value="nRc.2.0.1.t01439-RA"/>
    <property type="gene ID" value="nRc.2.0.1.g01439"/>
</dbReference>
<organism evidence="3 4">
    <name type="scientific">Romanomermis culicivorax</name>
    <name type="common">Nematode worm</name>
    <dbReference type="NCBI Taxonomy" id="13658"/>
    <lineage>
        <taxon>Eukaryota</taxon>
        <taxon>Metazoa</taxon>
        <taxon>Ecdysozoa</taxon>
        <taxon>Nematoda</taxon>
        <taxon>Enoplea</taxon>
        <taxon>Dorylaimia</taxon>
        <taxon>Mermithida</taxon>
        <taxon>Mermithoidea</taxon>
        <taxon>Mermithidae</taxon>
        <taxon>Romanomermis</taxon>
    </lineage>
</organism>
<evidence type="ECO:0000313" key="3">
    <source>
        <dbReference type="Proteomes" id="UP000887565"/>
    </source>
</evidence>
<dbReference type="AlphaFoldDB" id="A0A915HJ30"/>
<keyword evidence="1" id="KW-0175">Coiled coil</keyword>
<evidence type="ECO:0000256" key="2">
    <source>
        <dbReference type="SAM" id="MobiDB-lite"/>
    </source>
</evidence>
<proteinExistence type="predicted"/>
<sequence length="163" mass="18377">MDQEKPELVIIANPPIAHTPATGSKGATEKEKLMEFVETENEKQPELEKLTEQIKEMKEKIEILENEKYGKAAIELVKQLESINAEEEETSDEPFIEIVSEIGSEEEDPRANVLPAPPVYAKAGGQNVQNITNPEKLARVMQIKRQAKEKRIAQDENKAELDK</sequence>
<keyword evidence="3" id="KW-1185">Reference proteome</keyword>
<accession>A0A915HJ30</accession>
<feature type="region of interest" description="Disordered" evidence="2">
    <location>
        <begin position="1"/>
        <end position="27"/>
    </location>
</feature>
<dbReference type="Proteomes" id="UP000887565">
    <property type="component" value="Unplaced"/>
</dbReference>
<name>A0A915HJ30_ROMCU</name>
<feature type="coiled-coil region" evidence="1">
    <location>
        <begin position="40"/>
        <end position="93"/>
    </location>
</feature>
<evidence type="ECO:0000256" key="1">
    <source>
        <dbReference type="SAM" id="Coils"/>
    </source>
</evidence>
<protein>
    <submittedName>
        <fullName evidence="4">Uncharacterized protein</fullName>
    </submittedName>
</protein>
<evidence type="ECO:0000313" key="4">
    <source>
        <dbReference type="WBParaSite" id="nRc.2.0.1.t01439-RA"/>
    </source>
</evidence>